<dbReference type="EMBL" id="QJKC01000008">
    <property type="protein sequence ID" value="PXX48001.1"/>
    <property type="molecule type" value="Genomic_DNA"/>
</dbReference>
<feature type="transmembrane region" description="Helical" evidence="14">
    <location>
        <begin position="16"/>
        <end position="36"/>
    </location>
</feature>
<evidence type="ECO:0000256" key="1">
    <source>
        <dbReference type="ARBA" id="ARBA00002274"/>
    </source>
</evidence>
<evidence type="ECO:0000256" key="12">
    <source>
        <dbReference type="ARBA" id="ARBA00029757"/>
    </source>
</evidence>
<comment type="catalytic activity">
    <reaction evidence="13">
        <text>a lipid A disaccharide + ATP = a lipid IVA + ADP + H(+)</text>
        <dbReference type="Rhea" id="RHEA:67840"/>
        <dbReference type="ChEBI" id="CHEBI:15378"/>
        <dbReference type="ChEBI" id="CHEBI:30616"/>
        <dbReference type="ChEBI" id="CHEBI:176343"/>
        <dbReference type="ChEBI" id="CHEBI:176425"/>
        <dbReference type="ChEBI" id="CHEBI:456216"/>
        <dbReference type="EC" id="2.7.1.130"/>
    </reaction>
</comment>
<dbReference type="SUPFAM" id="SSF52540">
    <property type="entry name" value="P-loop containing nucleoside triphosphate hydrolases"/>
    <property type="match status" value="1"/>
</dbReference>
<evidence type="ECO:0000313" key="15">
    <source>
        <dbReference type="EMBL" id="PXX48001.1"/>
    </source>
</evidence>
<keyword evidence="16" id="KW-1185">Reference proteome</keyword>
<evidence type="ECO:0000256" key="10">
    <source>
        <dbReference type="ARBA" id="ARBA00022840"/>
    </source>
</evidence>
<evidence type="ECO:0000256" key="14">
    <source>
        <dbReference type="SAM" id="Phobius"/>
    </source>
</evidence>
<proteinExistence type="inferred from homology"/>
<keyword evidence="6 13" id="KW-0441">Lipid A biosynthesis</keyword>
<dbReference type="RefSeq" id="WP_110313355.1">
    <property type="nucleotide sequence ID" value="NZ_QJKC01000008.1"/>
</dbReference>
<dbReference type="UniPathway" id="UPA00359">
    <property type="reaction ID" value="UER00482"/>
</dbReference>
<dbReference type="GO" id="GO:0005524">
    <property type="term" value="F:ATP binding"/>
    <property type="evidence" value="ECO:0007669"/>
    <property type="project" value="UniProtKB-UniRule"/>
</dbReference>
<name>A0A318K3Q5_9NEIS</name>
<dbReference type="GO" id="GO:0009245">
    <property type="term" value="P:lipid A biosynthetic process"/>
    <property type="evidence" value="ECO:0007669"/>
    <property type="project" value="UniProtKB-UniRule"/>
</dbReference>
<dbReference type="PANTHER" id="PTHR42724:SF1">
    <property type="entry name" value="TETRAACYLDISACCHARIDE 4'-KINASE, MITOCHONDRIAL-RELATED"/>
    <property type="match status" value="1"/>
</dbReference>
<evidence type="ECO:0000256" key="3">
    <source>
        <dbReference type="ARBA" id="ARBA00012071"/>
    </source>
</evidence>
<keyword evidence="5 13" id="KW-0444">Lipid biosynthesis</keyword>
<comment type="caution">
    <text evidence="15">The sequence shown here is derived from an EMBL/GenBank/DDBJ whole genome shotgun (WGS) entry which is preliminary data.</text>
</comment>
<comment type="similarity">
    <text evidence="13">Belongs to the LpxK family.</text>
</comment>
<evidence type="ECO:0000256" key="8">
    <source>
        <dbReference type="ARBA" id="ARBA00022741"/>
    </source>
</evidence>
<dbReference type="Proteomes" id="UP000248395">
    <property type="component" value="Unassembled WGS sequence"/>
</dbReference>
<evidence type="ECO:0000256" key="5">
    <source>
        <dbReference type="ARBA" id="ARBA00022516"/>
    </source>
</evidence>
<dbReference type="InterPro" id="IPR003758">
    <property type="entry name" value="LpxK"/>
</dbReference>
<dbReference type="OrthoDB" id="9766423at2"/>
<dbReference type="GO" id="GO:0009244">
    <property type="term" value="P:lipopolysaccharide core region biosynthetic process"/>
    <property type="evidence" value="ECO:0007669"/>
    <property type="project" value="TreeGrafter"/>
</dbReference>
<dbReference type="AlphaFoldDB" id="A0A318K3Q5"/>
<dbReference type="NCBIfam" id="TIGR00682">
    <property type="entry name" value="lpxK"/>
    <property type="match status" value="1"/>
</dbReference>
<comment type="pathway">
    <text evidence="2 13">Glycolipid biosynthesis; lipid IV(A) biosynthesis; lipid IV(A) from (3R)-3-hydroxytetradecanoyl-[acyl-carrier-protein] and UDP-N-acetyl-alpha-D-glucosamine: step 6/6.</text>
</comment>
<keyword evidence="9 13" id="KW-0418">Kinase</keyword>
<dbReference type="EC" id="2.7.1.130" evidence="3 13"/>
<keyword evidence="14" id="KW-0812">Transmembrane</keyword>
<organism evidence="15 16">
    <name type="scientific">Aquitalea magnusonii</name>
    <dbReference type="NCBI Taxonomy" id="332411"/>
    <lineage>
        <taxon>Bacteria</taxon>
        <taxon>Pseudomonadati</taxon>
        <taxon>Pseudomonadota</taxon>
        <taxon>Betaproteobacteria</taxon>
        <taxon>Neisseriales</taxon>
        <taxon>Chromobacteriaceae</taxon>
        <taxon>Aquitalea</taxon>
    </lineage>
</organism>
<feature type="binding site" evidence="13">
    <location>
        <begin position="62"/>
        <end position="69"/>
    </location>
    <ligand>
        <name>ATP</name>
        <dbReference type="ChEBI" id="CHEBI:30616"/>
    </ligand>
</feature>
<dbReference type="Pfam" id="PF02606">
    <property type="entry name" value="LpxK"/>
    <property type="match status" value="1"/>
</dbReference>
<sequence length="343" mass="36910">MSRLSQRIERHWYQPAWWLTALLAPLEGLFALVSALRRTGYRLRLLRSHQLAVPVVVIGNINVGGVGKTPLTLSLLAALQARGVRVGVISRGYGGQHRQPTLLTADSRPELVGDEPLLLAASGAPVAVGRDRVAAGQLLLRAHPDLQLILTDDGLQHYRLARTLEVVVLDGGRGLGNGHLLPAGPLREPASRLASVDAVVVNGAASSLPLPATLPCFQMQLRAERLVALADPACSRSVADFAAEPVLALAGIGHPERFFNTLRGLGFSLQHCLSFPDHHAFSPADLPAGDQPIIVTSKDAVKLRRVIHDAAQRARLWVLPVTAQLTPDLAGWLLSRLKIRHGR</sequence>
<dbReference type="HAMAP" id="MF_00409">
    <property type="entry name" value="LpxK"/>
    <property type="match status" value="1"/>
</dbReference>
<keyword evidence="7 13" id="KW-0808">Transferase</keyword>
<evidence type="ECO:0000256" key="6">
    <source>
        <dbReference type="ARBA" id="ARBA00022556"/>
    </source>
</evidence>
<keyword evidence="10 13" id="KW-0067">ATP-binding</keyword>
<accession>A0A318K3Q5</accession>
<evidence type="ECO:0000256" key="7">
    <source>
        <dbReference type="ARBA" id="ARBA00022679"/>
    </source>
</evidence>
<comment type="function">
    <text evidence="1 13">Transfers the gamma-phosphate of ATP to the 4'-position of a tetraacyldisaccharide 1-phosphate intermediate (termed DS-1-P) to form tetraacyldisaccharide 1,4'-bis-phosphate (lipid IVA).</text>
</comment>
<dbReference type="InterPro" id="IPR027417">
    <property type="entry name" value="P-loop_NTPase"/>
</dbReference>
<evidence type="ECO:0000256" key="11">
    <source>
        <dbReference type="ARBA" id="ARBA00023098"/>
    </source>
</evidence>
<dbReference type="GO" id="GO:0005886">
    <property type="term" value="C:plasma membrane"/>
    <property type="evidence" value="ECO:0007669"/>
    <property type="project" value="TreeGrafter"/>
</dbReference>
<keyword evidence="14" id="KW-1133">Transmembrane helix</keyword>
<evidence type="ECO:0000313" key="16">
    <source>
        <dbReference type="Proteomes" id="UP000248395"/>
    </source>
</evidence>
<dbReference type="GO" id="GO:0009029">
    <property type="term" value="F:lipid-A 4'-kinase activity"/>
    <property type="evidence" value="ECO:0007669"/>
    <property type="project" value="UniProtKB-UniRule"/>
</dbReference>
<evidence type="ECO:0000256" key="13">
    <source>
        <dbReference type="HAMAP-Rule" id="MF_00409"/>
    </source>
</evidence>
<dbReference type="PANTHER" id="PTHR42724">
    <property type="entry name" value="TETRAACYLDISACCHARIDE 4'-KINASE"/>
    <property type="match status" value="1"/>
</dbReference>
<keyword evidence="11 13" id="KW-0443">Lipid metabolism</keyword>
<gene>
    <name evidence="13" type="primary">lpxK</name>
    <name evidence="15" type="ORF">DFR38_10888</name>
</gene>
<keyword evidence="8 13" id="KW-0547">Nucleotide-binding</keyword>
<keyword evidence="14" id="KW-0472">Membrane</keyword>
<evidence type="ECO:0000256" key="9">
    <source>
        <dbReference type="ARBA" id="ARBA00022777"/>
    </source>
</evidence>
<reference evidence="15 16" key="1">
    <citation type="submission" date="2018-05" db="EMBL/GenBank/DDBJ databases">
        <title>Genomic Encyclopedia of Type Strains, Phase IV (KMG-IV): sequencing the most valuable type-strain genomes for metagenomic binning, comparative biology and taxonomic classification.</title>
        <authorList>
            <person name="Goeker M."/>
        </authorList>
    </citation>
    <scope>NUCLEOTIDE SEQUENCE [LARGE SCALE GENOMIC DNA]</scope>
    <source>
        <strain evidence="15 16">DSM 25134</strain>
    </source>
</reference>
<evidence type="ECO:0000256" key="4">
    <source>
        <dbReference type="ARBA" id="ARBA00016436"/>
    </source>
</evidence>
<evidence type="ECO:0000256" key="2">
    <source>
        <dbReference type="ARBA" id="ARBA00004870"/>
    </source>
</evidence>
<protein>
    <recommendedName>
        <fullName evidence="4 13">Tetraacyldisaccharide 4'-kinase</fullName>
        <ecNumber evidence="3 13">2.7.1.130</ecNumber>
    </recommendedName>
    <alternativeName>
        <fullName evidence="12 13">Lipid A 4'-kinase</fullName>
    </alternativeName>
</protein>